<dbReference type="AlphaFoldDB" id="A0AA38UGC6"/>
<comment type="caution">
    <text evidence="2">The sequence shown here is derived from an EMBL/GenBank/DDBJ whole genome shotgun (WGS) entry which is preliminary data.</text>
</comment>
<evidence type="ECO:0000256" key="1">
    <source>
        <dbReference type="SAM" id="Phobius"/>
    </source>
</evidence>
<dbReference type="InterPro" id="IPR036514">
    <property type="entry name" value="SGNH_hydro_sf"/>
</dbReference>
<keyword evidence="1" id="KW-1133">Transmembrane helix</keyword>
<evidence type="ECO:0008006" key="4">
    <source>
        <dbReference type="Google" id="ProtNLM"/>
    </source>
</evidence>
<keyword evidence="1" id="KW-0812">Transmembrane</keyword>
<dbReference type="CDD" id="cd00229">
    <property type="entry name" value="SGNH_hydrolase"/>
    <property type="match status" value="1"/>
</dbReference>
<evidence type="ECO:0000313" key="2">
    <source>
        <dbReference type="EMBL" id="KAJ3840165.1"/>
    </source>
</evidence>
<dbReference type="PANTHER" id="PTHR34407">
    <property type="entry name" value="EXPRESSED PROTEIN"/>
    <property type="match status" value="1"/>
</dbReference>
<dbReference type="EMBL" id="MU806091">
    <property type="protein sequence ID" value="KAJ3840165.1"/>
    <property type="molecule type" value="Genomic_DNA"/>
</dbReference>
<protein>
    <recommendedName>
        <fullName evidence="4">Capsule structure designer protein</fullName>
    </recommendedName>
</protein>
<feature type="transmembrane region" description="Helical" evidence="1">
    <location>
        <begin position="20"/>
        <end position="41"/>
    </location>
</feature>
<reference evidence="2" key="1">
    <citation type="submission" date="2022-08" db="EMBL/GenBank/DDBJ databases">
        <authorList>
            <consortium name="DOE Joint Genome Institute"/>
            <person name="Min B."/>
            <person name="Riley R."/>
            <person name="Sierra-Patev S."/>
            <person name="Naranjo-Ortiz M."/>
            <person name="Looney B."/>
            <person name="Konkel Z."/>
            <person name="Slot J.C."/>
            <person name="Sakamoto Y."/>
            <person name="Steenwyk J.L."/>
            <person name="Rokas A."/>
            <person name="Carro J."/>
            <person name="Camarero S."/>
            <person name="Ferreira P."/>
            <person name="Molpeceres G."/>
            <person name="Ruiz-Duenas F.J."/>
            <person name="Serrano A."/>
            <person name="Henrissat B."/>
            <person name="Drula E."/>
            <person name="Hughes K.W."/>
            <person name="Mata J.L."/>
            <person name="Ishikawa N.K."/>
            <person name="Vargas-Isla R."/>
            <person name="Ushijima S."/>
            <person name="Smith C.A."/>
            <person name="Ahrendt S."/>
            <person name="Andreopoulos W."/>
            <person name="He G."/>
            <person name="Labutti K."/>
            <person name="Lipzen A."/>
            <person name="Ng V."/>
            <person name="Sandor L."/>
            <person name="Barry K."/>
            <person name="Martinez A.T."/>
            <person name="Xiao Y."/>
            <person name="Gibbons J.G."/>
            <person name="Terashima K."/>
            <person name="Hibbett D.S."/>
            <person name="Grigoriev I.V."/>
        </authorList>
    </citation>
    <scope>NUCLEOTIDE SEQUENCE</scope>
    <source>
        <strain evidence="2">TFB9207</strain>
    </source>
</reference>
<sequence length="583" mass="65203">MIWNMGRMPSARPTRSAYYFLIVGVVLLSIILYLTFFVFIYSDAEGNSTFSFGSPLSFCSPGNSQRIADSISPVTTTTVTVMARPTHTATSTPVNEIVKAVDSQEPPYCNYCTSTDELCKRYGSFNLARSRAYEGPNARLKRVLRKVRSGQKIKIGIIGGSVSKGHGLRDRRLNWSHLYAEYIRETFAKSTSADAANVEVELINGSVGATISQYMETCFLEHIPEDVDLVIIELAINDQRLEYLAKGYENLIRAIFALPQAPAIINVQVMALMFPTITMGGDLHTAIAQYYDTPIISLRNVILPHILRTTQYNSSDDSLEKYWFYHDANSIDLRHISFNGHRMLADLLKSFTSRVACEGWREGQQQKAGHDDNIVGGWDWAPYDSDRYEGLTLSLPNPNEGKEVSEYIPRLSLFQKYDHTTVLRPANPFCRTTTTLTGNGNGMSSPYAHLLEALPAPLSTEGPDAFAMWSHPQNPGKVWLTGRKPGVKVSFKVQTSALGRIRVTYLRSESYGLGSAWCWVDDNRNQGKRLDGYWPHKNIHVANSEVITESATPGEHILQCEIMKETRDPRGGTEFRIVAVDAL</sequence>
<name>A0AA38UGC6_9AGAR</name>
<dbReference type="Proteomes" id="UP001163846">
    <property type="component" value="Unassembled WGS sequence"/>
</dbReference>
<keyword evidence="3" id="KW-1185">Reference proteome</keyword>
<dbReference type="Gene3D" id="3.40.50.1110">
    <property type="entry name" value="SGNH hydrolase"/>
    <property type="match status" value="1"/>
</dbReference>
<dbReference type="SUPFAM" id="SSF52266">
    <property type="entry name" value="SGNH hydrolase"/>
    <property type="match status" value="1"/>
</dbReference>
<keyword evidence="1" id="KW-0472">Membrane</keyword>
<dbReference type="PANTHER" id="PTHR34407:SF1">
    <property type="entry name" value="SGNH HYDROLASE-TYPE ESTERASE DOMAIN-CONTAINING PROTEIN"/>
    <property type="match status" value="1"/>
</dbReference>
<gene>
    <name evidence="2" type="ORF">F5878DRAFT_82277</name>
</gene>
<proteinExistence type="predicted"/>
<accession>A0AA38UGC6</accession>
<evidence type="ECO:0000313" key="3">
    <source>
        <dbReference type="Proteomes" id="UP001163846"/>
    </source>
</evidence>
<organism evidence="2 3">
    <name type="scientific">Lentinula raphanica</name>
    <dbReference type="NCBI Taxonomy" id="153919"/>
    <lineage>
        <taxon>Eukaryota</taxon>
        <taxon>Fungi</taxon>
        <taxon>Dikarya</taxon>
        <taxon>Basidiomycota</taxon>
        <taxon>Agaricomycotina</taxon>
        <taxon>Agaricomycetes</taxon>
        <taxon>Agaricomycetidae</taxon>
        <taxon>Agaricales</taxon>
        <taxon>Marasmiineae</taxon>
        <taxon>Omphalotaceae</taxon>
        <taxon>Lentinula</taxon>
    </lineage>
</organism>